<dbReference type="EMBL" id="CAIX01000567">
    <property type="protein sequence ID" value="CCI11142.1"/>
    <property type="molecule type" value="Genomic_DNA"/>
</dbReference>
<evidence type="ECO:0000313" key="3">
    <source>
        <dbReference type="Proteomes" id="UP000053237"/>
    </source>
</evidence>
<dbReference type="OrthoDB" id="165842at2759"/>
<proteinExistence type="predicted"/>
<keyword evidence="3" id="KW-1185">Reference proteome</keyword>
<reference evidence="2 3" key="1">
    <citation type="submission" date="2012-05" db="EMBL/GenBank/DDBJ databases">
        <title>Recombination and specialization in a pathogen metapopulation.</title>
        <authorList>
            <person name="Gardiner A."/>
            <person name="Kemen E."/>
            <person name="Schultz-Larsen T."/>
            <person name="MacLean D."/>
            <person name="Van Oosterhout C."/>
            <person name="Jones J.D.G."/>
        </authorList>
    </citation>
    <scope>NUCLEOTIDE SEQUENCE [LARGE SCALE GENOMIC DNA]</scope>
    <source>
        <strain evidence="2 3">Ac Nc2</strain>
    </source>
</reference>
<evidence type="ECO:0000256" key="1">
    <source>
        <dbReference type="SAM" id="Phobius"/>
    </source>
</evidence>
<protein>
    <submittedName>
        <fullName evidence="2">Uncharacterized protein</fullName>
    </submittedName>
</protein>
<sequence>MDTTGTECVRALMTTSRHLIELFIQVFGELQFFLVFGVATSISFLLSKRSQPYIISSNKPSYGAAITLQFVWSDRNRRLFDQRSANPKISALFAIYTTFSAHNCYFRRQARSRRARSAFENT</sequence>
<dbReference type="AlphaFoldDB" id="A0A024FW58"/>
<keyword evidence="1" id="KW-0472">Membrane</keyword>
<name>A0A024FW58_9STRA</name>
<feature type="transmembrane region" description="Helical" evidence="1">
    <location>
        <begin position="22"/>
        <end position="46"/>
    </location>
</feature>
<evidence type="ECO:0000313" key="2">
    <source>
        <dbReference type="EMBL" id="CCI11142.1"/>
    </source>
</evidence>
<dbReference type="Proteomes" id="UP000053237">
    <property type="component" value="Unassembled WGS sequence"/>
</dbReference>
<dbReference type="InParanoid" id="A0A024FW58"/>
<organism evidence="2 3">
    <name type="scientific">Albugo candida</name>
    <dbReference type="NCBI Taxonomy" id="65357"/>
    <lineage>
        <taxon>Eukaryota</taxon>
        <taxon>Sar</taxon>
        <taxon>Stramenopiles</taxon>
        <taxon>Oomycota</taxon>
        <taxon>Peronosporomycetes</taxon>
        <taxon>Albuginales</taxon>
        <taxon>Albuginaceae</taxon>
        <taxon>Albugo</taxon>
    </lineage>
</organism>
<keyword evidence="1" id="KW-0812">Transmembrane</keyword>
<accession>A0A024FW58</accession>
<gene>
    <name evidence="2" type="ORF">BN9_124500</name>
</gene>
<keyword evidence="1" id="KW-1133">Transmembrane helix</keyword>
<comment type="caution">
    <text evidence="2">The sequence shown here is derived from an EMBL/GenBank/DDBJ whole genome shotgun (WGS) entry which is preliminary data.</text>
</comment>